<dbReference type="SUPFAM" id="SSF51735">
    <property type="entry name" value="NAD(P)-binding Rossmann-fold domains"/>
    <property type="match status" value="1"/>
</dbReference>
<sequence length="376" mass="42039">MVAMGGGPEVPQQKGEKGRTHLLCVLPWPQKVSEKIIKEIQDEFPNLELQYVHENLEDPSQRLKIEVPEELYKRADIIATIKWLPPNASVIPNVELIQFFSAGSNHVTQHPIYKDSKIPLSTVSGIHGPQIAEWVIMMNLVHSHKYIYLYELQNKKEWEGITGRAVRDKVGQRVGILGYGSIGRQVARVAQAMGMDVIAYTASRRPTPESKKDNGFIVPGTGDPDGSIPSKWYSGLDKPSLHEFLKQELDLLVICVPLTKDTTHLLSTDEFAVLQQSNPNGTYVSNISRGKIIDQPALIKALETKQISGAALDVTDPEPLPSEDPLWSAPNCLITPHISGSTTVYSERAFQVLRENLRRRRDGCKLLNIVDRKRGY</sequence>
<protein>
    <recommendedName>
        <fullName evidence="3">D-isomer specific 2-hydroxyacid dehydrogenase NAD-binding domain-containing protein</fullName>
    </recommendedName>
</protein>
<dbReference type="PANTHER" id="PTHR43333">
    <property type="entry name" value="2-HACID_DH_C DOMAIN-CONTAINING PROTEIN"/>
    <property type="match status" value="1"/>
</dbReference>
<dbReference type="PROSITE" id="PS00065">
    <property type="entry name" value="D_2_HYDROXYACID_DH_1"/>
    <property type="match status" value="1"/>
</dbReference>
<feature type="domain" description="D-isomer specific 2-hydroxyacid dehydrogenase NAD-binding" evidence="3">
    <location>
        <begin position="137"/>
        <end position="209"/>
    </location>
</feature>
<proteinExistence type="predicted"/>
<dbReference type="SUPFAM" id="SSF52283">
    <property type="entry name" value="Formate/glycerate dehydrogenase catalytic domain-like"/>
    <property type="match status" value="1"/>
</dbReference>
<name>A0A6A6E4S6_9PEZI</name>
<evidence type="ECO:0000256" key="1">
    <source>
        <dbReference type="ARBA" id="ARBA00023002"/>
    </source>
</evidence>
<reference evidence="4" key="1">
    <citation type="journal article" date="2020" name="Stud. Mycol.">
        <title>101 Dothideomycetes genomes: a test case for predicting lifestyles and emergence of pathogens.</title>
        <authorList>
            <person name="Haridas S."/>
            <person name="Albert R."/>
            <person name="Binder M."/>
            <person name="Bloem J."/>
            <person name="Labutti K."/>
            <person name="Salamov A."/>
            <person name="Andreopoulos B."/>
            <person name="Baker S."/>
            <person name="Barry K."/>
            <person name="Bills G."/>
            <person name="Bluhm B."/>
            <person name="Cannon C."/>
            <person name="Castanera R."/>
            <person name="Culley D."/>
            <person name="Daum C."/>
            <person name="Ezra D."/>
            <person name="Gonzalez J."/>
            <person name="Henrissat B."/>
            <person name="Kuo A."/>
            <person name="Liang C."/>
            <person name="Lipzen A."/>
            <person name="Lutzoni F."/>
            <person name="Magnuson J."/>
            <person name="Mondo S."/>
            <person name="Nolan M."/>
            <person name="Ohm R."/>
            <person name="Pangilinan J."/>
            <person name="Park H.-J."/>
            <person name="Ramirez L."/>
            <person name="Alfaro M."/>
            <person name="Sun H."/>
            <person name="Tritt A."/>
            <person name="Yoshinaga Y."/>
            <person name="Zwiers L.-H."/>
            <person name="Turgeon B."/>
            <person name="Goodwin S."/>
            <person name="Spatafora J."/>
            <person name="Crous P."/>
            <person name="Grigoriev I."/>
        </authorList>
    </citation>
    <scope>NUCLEOTIDE SEQUENCE</scope>
    <source>
        <strain evidence="4">CBS 207.26</strain>
    </source>
</reference>
<accession>A0A6A6E4S6</accession>
<dbReference type="Gene3D" id="3.40.50.720">
    <property type="entry name" value="NAD(P)-binding Rossmann-like Domain"/>
    <property type="match status" value="2"/>
</dbReference>
<feature type="domain" description="D-isomer specific 2-hydroxyacid dehydrogenase NAD-binding" evidence="3">
    <location>
        <begin position="237"/>
        <end position="339"/>
    </location>
</feature>
<dbReference type="Proteomes" id="UP000800200">
    <property type="component" value="Unassembled WGS sequence"/>
</dbReference>
<dbReference type="InterPro" id="IPR006140">
    <property type="entry name" value="D-isomer_DH_NAD-bd"/>
</dbReference>
<keyword evidence="2" id="KW-0520">NAD</keyword>
<dbReference type="AlphaFoldDB" id="A0A6A6E4S6"/>
<dbReference type="OrthoDB" id="298012at2759"/>
<organism evidence="4 5">
    <name type="scientific">Zopfia rhizophila CBS 207.26</name>
    <dbReference type="NCBI Taxonomy" id="1314779"/>
    <lineage>
        <taxon>Eukaryota</taxon>
        <taxon>Fungi</taxon>
        <taxon>Dikarya</taxon>
        <taxon>Ascomycota</taxon>
        <taxon>Pezizomycotina</taxon>
        <taxon>Dothideomycetes</taxon>
        <taxon>Dothideomycetes incertae sedis</taxon>
        <taxon>Zopfiaceae</taxon>
        <taxon>Zopfia</taxon>
    </lineage>
</organism>
<keyword evidence="1" id="KW-0560">Oxidoreductase</keyword>
<evidence type="ECO:0000256" key="2">
    <source>
        <dbReference type="ARBA" id="ARBA00023027"/>
    </source>
</evidence>
<dbReference type="PANTHER" id="PTHR43333:SF1">
    <property type="entry name" value="D-ISOMER SPECIFIC 2-HYDROXYACID DEHYDROGENASE NAD-BINDING DOMAIN-CONTAINING PROTEIN"/>
    <property type="match status" value="1"/>
</dbReference>
<dbReference type="Pfam" id="PF02826">
    <property type="entry name" value="2-Hacid_dh_C"/>
    <property type="match status" value="2"/>
</dbReference>
<dbReference type="GO" id="GO:0051287">
    <property type="term" value="F:NAD binding"/>
    <property type="evidence" value="ECO:0007669"/>
    <property type="project" value="InterPro"/>
</dbReference>
<evidence type="ECO:0000259" key="3">
    <source>
        <dbReference type="Pfam" id="PF02826"/>
    </source>
</evidence>
<dbReference type="GO" id="GO:0016491">
    <property type="term" value="F:oxidoreductase activity"/>
    <property type="evidence" value="ECO:0007669"/>
    <property type="project" value="UniProtKB-KW"/>
</dbReference>
<evidence type="ECO:0000313" key="4">
    <source>
        <dbReference type="EMBL" id="KAF2186911.1"/>
    </source>
</evidence>
<dbReference type="EMBL" id="ML994628">
    <property type="protein sequence ID" value="KAF2186911.1"/>
    <property type="molecule type" value="Genomic_DNA"/>
</dbReference>
<dbReference type="InterPro" id="IPR036291">
    <property type="entry name" value="NAD(P)-bd_dom_sf"/>
</dbReference>
<keyword evidence="5" id="KW-1185">Reference proteome</keyword>
<gene>
    <name evidence="4" type="ORF">K469DRAFT_705439</name>
</gene>
<dbReference type="CDD" id="cd12163">
    <property type="entry name" value="2-Hacid_dh_5"/>
    <property type="match status" value="1"/>
</dbReference>
<dbReference type="InterPro" id="IPR029752">
    <property type="entry name" value="D-isomer_DH_CS1"/>
</dbReference>
<evidence type="ECO:0000313" key="5">
    <source>
        <dbReference type="Proteomes" id="UP000800200"/>
    </source>
</evidence>